<accession>A0A0L7QNP0</accession>
<evidence type="ECO:0008006" key="3">
    <source>
        <dbReference type="Google" id="ProtNLM"/>
    </source>
</evidence>
<reference evidence="1 2" key="1">
    <citation type="submission" date="2015-07" db="EMBL/GenBank/DDBJ databases">
        <title>The genome of Habropoda laboriosa.</title>
        <authorList>
            <person name="Pan H."/>
            <person name="Kapheim K."/>
        </authorList>
    </citation>
    <scope>NUCLEOTIDE SEQUENCE [LARGE SCALE GENOMIC DNA]</scope>
    <source>
        <strain evidence="1">0110345459</strain>
    </source>
</reference>
<sequence length="140" mass="15359">MVDTGAEPSLVKISALKPDTRINKNDILSIRGVTHERVTTLGSAYLTLYNTPLKVHVVPDSFPINVEGILGSTFLRGQATISYTKNSVIWNDIANPFFNKNQTEEICVEARSVTCIPPARSSDRCRASPSLQASRRLTAL</sequence>
<dbReference type="Gene3D" id="2.40.70.10">
    <property type="entry name" value="Acid Proteases"/>
    <property type="match status" value="1"/>
</dbReference>
<proteinExistence type="predicted"/>
<name>A0A0L7QNP0_9HYME</name>
<dbReference type="EMBL" id="KQ414846">
    <property type="protein sequence ID" value="KOC60257.1"/>
    <property type="molecule type" value="Genomic_DNA"/>
</dbReference>
<dbReference type="AlphaFoldDB" id="A0A0L7QNP0"/>
<protein>
    <recommendedName>
        <fullName evidence="3">Peptidase A2 domain-containing protein</fullName>
    </recommendedName>
</protein>
<organism evidence="1 2">
    <name type="scientific">Habropoda laboriosa</name>
    <dbReference type="NCBI Taxonomy" id="597456"/>
    <lineage>
        <taxon>Eukaryota</taxon>
        <taxon>Metazoa</taxon>
        <taxon>Ecdysozoa</taxon>
        <taxon>Arthropoda</taxon>
        <taxon>Hexapoda</taxon>
        <taxon>Insecta</taxon>
        <taxon>Pterygota</taxon>
        <taxon>Neoptera</taxon>
        <taxon>Endopterygota</taxon>
        <taxon>Hymenoptera</taxon>
        <taxon>Apocrita</taxon>
        <taxon>Aculeata</taxon>
        <taxon>Apoidea</taxon>
        <taxon>Anthophila</taxon>
        <taxon>Apidae</taxon>
        <taxon>Habropoda</taxon>
    </lineage>
</organism>
<evidence type="ECO:0000313" key="2">
    <source>
        <dbReference type="Proteomes" id="UP000053825"/>
    </source>
</evidence>
<evidence type="ECO:0000313" key="1">
    <source>
        <dbReference type="EMBL" id="KOC60257.1"/>
    </source>
</evidence>
<dbReference type="InterPro" id="IPR021109">
    <property type="entry name" value="Peptidase_aspartic_dom_sf"/>
</dbReference>
<dbReference type="STRING" id="597456.A0A0L7QNP0"/>
<dbReference type="Proteomes" id="UP000053825">
    <property type="component" value="Unassembled WGS sequence"/>
</dbReference>
<gene>
    <name evidence="1" type="ORF">WH47_09226</name>
</gene>
<keyword evidence="2" id="KW-1185">Reference proteome</keyword>